<dbReference type="AlphaFoldDB" id="A0A9K3PVN1"/>
<evidence type="ECO:0000313" key="1">
    <source>
        <dbReference type="EMBL" id="KAG7361091.1"/>
    </source>
</evidence>
<keyword evidence="2" id="KW-1185">Reference proteome</keyword>
<organism evidence="1 2">
    <name type="scientific">Nitzschia inconspicua</name>
    <dbReference type="NCBI Taxonomy" id="303405"/>
    <lineage>
        <taxon>Eukaryota</taxon>
        <taxon>Sar</taxon>
        <taxon>Stramenopiles</taxon>
        <taxon>Ochrophyta</taxon>
        <taxon>Bacillariophyta</taxon>
        <taxon>Bacillariophyceae</taxon>
        <taxon>Bacillariophycidae</taxon>
        <taxon>Bacillariales</taxon>
        <taxon>Bacillariaceae</taxon>
        <taxon>Nitzschia</taxon>
    </lineage>
</organism>
<name>A0A9K3PVN1_9STRA</name>
<dbReference type="EMBL" id="JAGRRH010000013">
    <property type="protein sequence ID" value="KAG7361091.1"/>
    <property type="molecule type" value="Genomic_DNA"/>
</dbReference>
<reference evidence="1" key="2">
    <citation type="submission" date="2021-04" db="EMBL/GenBank/DDBJ databases">
        <authorList>
            <person name="Podell S."/>
        </authorList>
    </citation>
    <scope>NUCLEOTIDE SEQUENCE</scope>
    <source>
        <strain evidence="1">Hildebrandi</strain>
    </source>
</reference>
<dbReference type="Proteomes" id="UP000693970">
    <property type="component" value="Unassembled WGS sequence"/>
</dbReference>
<protein>
    <recommendedName>
        <fullName evidence="3">Alcohol dehydrogenase iron-type/glycerol dehydrogenase GldA domain-containing protein</fullName>
    </recommendedName>
</protein>
<proteinExistence type="predicted"/>
<gene>
    <name evidence="1" type="ORF">IV203_036191</name>
</gene>
<reference evidence="1" key="1">
    <citation type="journal article" date="2021" name="Sci. Rep.">
        <title>Diploid genomic architecture of Nitzschia inconspicua, an elite biomass production diatom.</title>
        <authorList>
            <person name="Oliver A."/>
            <person name="Podell S."/>
            <person name="Pinowska A."/>
            <person name="Traller J.C."/>
            <person name="Smith S.R."/>
            <person name="McClure R."/>
            <person name="Beliaev A."/>
            <person name="Bohutskyi P."/>
            <person name="Hill E.A."/>
            <person name="Rabines A."/>
            <person name="Zheng H."/>
            <person name="Allen L.Z."/>
            <person name="Kuo A."/>
            <person name="Grigoriev I.V."/>
            <person name="Allen A.E."/>
            <person name="Hazlebeck D."/>
            <person name="Allen E.E."/>
        </authorList>
    </citation>
    <scope>NUCLEOTIDE SEQUENCE</scope>
    <source>
        <strain evidence="1">Hildebrandi</strain>
    </source>
</reference>
<accession>A0A9K3PVN1</accession>
<sequence>MTSTSGHALQKLVLQSGGVSSFRQLIQSHLDTLRQAPILLISSHPAEASKSVRQVGDACQFAKFTLAQQFGLRTVDTYLSSAFATVQDVEQRLELMQRTGAASIVVVGSGAAMDLGKTLQSKSSTVSTPLLLVPATYGAVLASGASHSLLLDSVEEKLVTYPKQSKTVEASWDHHDDMQDIGNVATTIVAPLDGNKFMEKGDYQCLSIILHAIAAILLDTATQQSTKHALHSTLVDSTLKLLVSTKTSDLTEATESVQSLLFQSATLLSYGLPGDTNDRSITMALLASLLPTIFPQTHPTTFIASLVPGLVQVLKSNGNTTTSLPPQLQQLVNIMEQAPQQPIQCLPKVHEQYEGFSIPDMALSCIEANQEIWNCLDADTNILLQVLQHSLANTTNKQPPKNSYS</sequence>
<dbReference type="OrthoDB" id="43550at2759"/>
<comment type="caution">
    <text evidence="1">The sequence shown here is derived from an EMBL/GenBank/DDBJ whole genome shotgun (WGS) entry which is preliminary data.</text>
</comment>
<evidence type="ECO:0008006" key="3">
    <source>
        <dbReference type="Google" id="ProtNLM"/>
    </source>
</evidence>
<evidence type="ECO:0000313" key="2">
    <source>
        <dbReference type="Proteomes" id="UP000693970"/>
    </source>
</evidence>